<evidence type="ECO:0000313" key="2">
    <source>
        <dbReference type="EMBL" id="PIP58448.1"/>
    </source>
</evidence>
<keyword evidence="1" id="KW-1133">Transmembrane helix</keyword>
<dbReference type="Proteomes" id="UP000229334">
    <property type="component" value="Unassembled WGS sequence"/>
</dbReference>
<dbReference type="AlphaFoldDB" id="A0A2H0BN67"/>
<organism evidence="2 3">
    <name type="scientific">Candidatus Vogelbacteria bacterium CG22_combo_CG10-13_8_21_14_all_37_9</name>
    <dbReference type="NCBI Taxonomy" id="1975046"/>
    <lineage>
        <taxon>Bacteria</taxon>
        <taxon>Candidatus Vogeliibacteriota</taxon>
    </lineage>
</organism>
<reference evidence="2 3" key="1">
    <citation type="submission" date="2017-09" db="EMBL/GenBank/DDBJ databases">
        <title>Depth-based differentiation of microbial function through sediment-hosted aquifers and enrichment of novel symbionts in the deep terrestrial subsurface.</title>
        <authorList>
            <person name="Probst A.J."/>
            <person name="Ladd B."/>
            <person name="Jarett J.K."/>
            <person name="Geller-Mcgrath D.E."/>
            <person name="Sieber C.M."/>
            <person name="Emerson J.B."/>
            <person name="Anantharaman K."/>
            <person name="Thomas B.C."/>
            <person name="Malmstrom R."/>
            <person name="Stieglmeier M."/>
            <person name="Klingl A."/>
            <person name="Woyke T."/>
            <person name="Ryan C.M."/>
            <person name="Banfield J.F."/>
        </authorList>
    </citation>
    <scope>NUCLEOTIDE SEQUENCE [LARGE SCALE GENOMIC DNA]</scope>
    <source>
        <strain evidence="2">CG22_combo_CG10-13_8_21_14_all_37_9</strain>
    </source>
</reference>
<dbReference type="EMBL" id="PCSX01000006">
    <property type="protein sequence ID" value="PIP58448.1"/>
    <property type="molecule type" value="Genomic_DNA"/>
</dbReference>
<sequence length="105" mass="11669">MTWANYLNQLRSKSDNEKRRLAFTYATIGTGIIFVIWLISVAISLSNLGQTITPTPKPAVEIVKTKPLETKTSWFKIGFTKTVDTLDSIAHGGKIAVTKLKTMLK</sequence>
<comment type="caution">
    <text evidence="2">The sequence shown here is derived from an EMBL/GenBank/DDBJ whole genome shotgun (WGS) entry which is preliminary data.</text>
</comment>
<accession>A0A2H0BN67</accession>
<feature type="transmembrane region" description="Helical" evidence="1">
    <location>
        <begin position="21"/>
        <end position="45"/>
    </location>
</feature>
<evidence type="ECO:0000256" key="1">
    <source>
        <dbReference type="SAM" id="Phobius"/>
    </source>
</evidence>
<proteinExistence type="predicted"/>
<evidence type="ECO:0000313" key="3">
    <source>
        <dbReference type="Proteomes" id="UP000229334"/>
    </source>
</evidence>
<name>A0A2H0BN67_9BACT</name>
<keyword evidence="1" id="KW-0812">Transmembrane</keyword>
<gene>
    <name evidence="2" type="ORF">COX02_00240</name>
</gene>
<keyword evidence="1" id="KW-0472">Membrane</keyword>
<protein>
    <submittedName>
        <fullName evidence="2">Uncharacterized protein</fullName>
    </submittedName>
</protein>